<keyword evidence="2" id="KW-1185">Reference proteome</keyword>
<sequence length="68" mass="7555">MDRYSLHISPAPAAGGSPMIFDVPDLRTALIVTDINMASGVAEVWQKDRKLASVRRVNSERLPYWQVG</sequence>
<evidence type="ECO:0000313" key="2">
    <source>
        <dbReference type="Proteomes" id="UP001484535"/>
    </source>
</evidence>
<organism evidence="1 2">
    <name type="scientific">Aurantiacibacter flavus</name>
    <dbReference type="NCBI Taxonomy" id="3145232"/>
    <lineage>
        <taxon>Bacteria</taxon>
        <taxon>Pseudomonadati</taxon>
        <taxon>Pseudomonadota</taxon>
        <taxon>Alphaproteobacteria</taxon>
        <taxon>Sphingomonadales</taxon>
        <taxon>Erythrobacteraceae</taxon>
        <taxon>Aurantiacibacter</taxon>
    </lineage>
</organism>
<comment type="caution">
    <text evidence="1">The sequence shown here is derived from an EMBL/GenBank/DDBJ whole genome shotgun (WGS) entry which is preliminary data.</text>
</comment>
<proteinExistence type="predicted"/>
<accession>A0ABV0D0T0</accession>
<gene>
    <name evidence="1" type="ORF">ABDJ38_16310</name>
</gene>
<evidence type="ECO:0000313" key="1">
    <source>
        <dbReference type="EMBL" id="MEN7538739.1"/>
    </source>
</evidence>
<name>A0ABV0D0T0_9SPHN</name>
<dbReference type="Proteomes" id="UP001484535">
    <property type="component" value="Unassembled WGS sequence"/>
</dbReference>
<protein>
    <submittedName>
        <fullName evidence="1">Uncharacterized protein</fullName>
    </submittedName>
</protein>
<reference evidence="1 2" key="1">
    <citation type="submission" date="2024-05" db="EMBL/GenBank/DDBJ databases">
        <authorList>
            <person name="Park S."/>
        </authorList>
    </citation>
    <scope>NUCLEOTIDE SEQUENCE [LARGE SCALE GENOMIC DNA]</scope>
    <source>
        <strain evidence="1 2">DGU5</strain>
    </source>
</reference>
<dbReference type="RefSeq" id="WP_346786198.1">
    <property type="nucleotide sequence ID" value="NZ_JBDLBR010000008.1"/>
</dbReference>
<dbReference type="EMBL" id="JBDLBR010000008">
    <property type="protein sequence ID" value="MEN7538739.1"/>
    <property type="molecule type" value="Genomic_DNA"/>
</dbReference>